<dbReference type="PANTHER" id="PTHR11136">
    <property type="entry name" value="FOLYLPOLYGLUTAMATE SYNTHASE-RELATED"/>
    <property type="match status" value="1"/>
</dbReference>
<proteinExistence type="inferred from homology"/>
<dbReference type="RefSeq" id="WP_186088076.1">
    <property type="nucleotide sequence ID" value="NZ_BMDB01000001.1"/>
</dbReference>
<evidence type="ECO:0000313" key="14">
    <source>
        <dbReference type="EMBL" id="CAD2077696.1"/>
    </source>
</evidence>
<protein>
    <recommendedName>
        <fullName evidence="3">tetrahydrofolate synthase</fullName>
        <ecNumber evidence="3">6.3.2.17</ecNumber>
    </recommendedName>
    <alternativeName>
        <fullName evidence="9">Tetrahydrofolylpolyglutamate synthase</fullName>
    </alternativeName>
</protein>
<evidence type="ECO:0000256" key="10">
    <source>
        <dbReference type="ARBA" id="ARBA00047493"/>
    </source>
</evidence>
<dbReference type="InterPro" id="IPR036615">
    <property type="entry name" value="Mur_ligase_C_dom_sf"/>
</dbReference>
<dbReference type="NCBIfam" id="TIGR01499">
    <property type="entry name" value="folC"/>
    <property type="match status" value="1"/>
</dbReference>
<keyword evidence="8" id="KW-0460">Magnesium</keyword>
<keyword evidence="6 11" id="KW-0547">Nucleotide-binding</keyword>
<dbReference type="PANTHER" id="PTHR11136:SF0">
    <property type="entry name" value="DIHYDROFOLATE SYNTHETASE-RELATED"/>
    <property type="match status" value="1"/>
</dbReference>
<evidence type="ECO:0000256" key="4">
    <source>
        <dbReference type="ARBA" id="ARBA00022598"/>
    </source>
</evidence>
<evidence type="ECO:0000259" key="12">
    <source>
        <dbReference type="Pfam" id="PF02875"/>
    </source>
</evidence>
<dbReference type="AlphaFoldDB" id="A0A6V7RI31"/>
<dbReference type="InterPro" id="IPR004101">
    <property type="entry name" value="Mur_ligase_C"/>
</dbReference>
<dbReference type="GO" id="GO:0005524">
    <property type="term" value="F:ATP binding"/>
    <property type="evidence" value="ECO:0007669"/>
    <property type="project" value="UniProtKB-KW"/>
</dbReference>
<dbReference type="EMBL" id="CAJEWE010000010">
    <property type="protein sequence ID" value="CAD2077696.1"/>
    <property type="molecule type" value="Genomic_DNA"/>
</dbReference>
<keyword evidence="4 11" id="KW-0436">Ligase</keyword>
<organism evidence="14 15">
    <name type="scientific">Phocicoccus schoeneichii</name>
    <dbReference type="NCBI Taxonomy" id="1812261"/>
    <lineage>
        <taxon>Bacteria</taxon>
        <taxon>Bacillati</taxon>
        <taxon>Bacillota</taxon>
        <taxon>Bacilli</taxon>
        <taxon>Bacillales</taxon>
        <taxon>Salinicoccaceae</taxon>
        <taxon>Phocicoccus</taxon>
    </lineage>
</organism>
<comment type="cofactor">
    <cofactor evidence="1">
        <name>Mg(2+)</name>
        <dbReference type="ChEBI" id="CHEBI:18420"/>
    </cofactor>
</comment>
<dbReference type="GO" id="GO:0008841">
    <property type="term" value="F:dihydrofolate synthase activity"/>
    <property type="evidence" value="ECO:0007669"/>
    <property type="project" value="TreeGrafter"/>
</dbReference>
<evidence type="ECO:0000256" key="6">
    <source>
        <dbReference type="ARBA" id="ARBA00022741"/>
    </source>
</evidence>
<dbReference type="Pfam" id="PF02875">
    <property type="entry name" value="Mur_ligase_C"/>
    <property type="match status" value="1"/>
</dbReference>
<dbReference type="InterPro" id="IPR036565">
    <property type="entry name" value="Mur-like_cat_sf"/>
</dbReference>
<comment type="catalytic activity">
    <reaction evidence="10">
        <text>(6S)-5,6,7,8-tetrahydrofolyl-(gamma-L-Glu)(n) + L-glutamate + ATP = (6S)-5,6,7,8-tetrahydrofolyl-(gamma-L-Glu)(n+1) + ADP + phosphate + H(+)</text>
        <dbReference type="Rhea" id="RHEA:10580"/>
        <dbReference type="Rhea" id="RHEA-COMP:14738"/>
        <dbReference type="Rhea" id="RHEA-COMP:14740"/>
        <dbReference type="ChEBI" id="CHEBI:15378"/>
        <dbReference type="ChEBI" id="CHEBI:29985"/>
        <dbReference type="ChEBI" id="CHEBI:30616"/>
        <dbReference type="ChEBI" id="CHEBI:43474"/>
        <dbReference type="ChEBI" id="CHEBI:141005"/>
        <dbReference type="ChEBI" id="CHEBI:456216"/>
        <dbReference type="EC" id="6.3.2.17"/>
    </reaction>
</comment>
<dbReference type="GO" id="GO:0005737">
    <property type="term" value="C:cytoplasm"/>
    <property type="evidence" value="ECO:0007669"/>
    <property type="project" value="TreeGrafter"/>
</dbReference>
<evidence type="ECO:0000259" key="13">
    <source>
        <dbReference type="Pfam" id="PF08245"/>
    </source>
</evidence>
<evidence type="ECO:0000256" key="3">
    <source>
        <dbReference type="ARBA" id="ARBA00013025"/>
    </source>
</evidence>
<evidence type="ECO:0000256" key="5">
    <source>
        <dbReference type="ARBA" id="ARBA00022723"/>
    </source>
</evidence>
<dbReference type="PIRSF" id="PIRSF001563">
    <property type="entry name" value="Folylpolyglu_synth"/>
    <property type="match status" value="1"/>
</dbReference>
<keyword evidence="7 11" id="KW-0067">ATP-binding</keyword>
<dbReference type="InterPro" id="IPR013221">
    <property type="entry name" value="Mur_ligase_cen"/>
</dbReference>
<accession>A0A6V7RI31</accession>
<dbReference type="Proteomes" id="UP000521032">
    <property type="component" value="Unassembled WGS sequence"/>
</dbReference>
<reference evidence="14 15" key="1">
    <citation type="submission" date="2020-07" db="EMBL/GenBank/DDBJ databases">
        <authorList>
            <person name="Criscuolo A."/>
        </authorList>
    </citation>
    <scope>NUCLEOTIDE SEQUENCE [LARGE SCALE GENOMIC DNA]</scope>
    <source>
        <strain evidence="15">CIP 111030</strain>
    </source>
</reference>
<evidence type="ECO:0000256" key="11">
    <source>
        <dbReference type="PIRNR" id="PIRNR001563"/>
    </source>
</evidence>
<dbReference type="GO" id="GO:0046872">
    <property type="term" value="F:metal ion binding"/>
    <property type="evidence" value="ECO:0007669"/>
    <property type="project" value="UniProtKB-KW"/>
</dbReference>
<keyword evidence="5" id="KW-0479">Metal-binding</keyword>
<dbReference type="Pfam" id="PF08245">
    <property type="entry name" value="Mur_ligase_M"/>
    <property type="match status" value="1"/>
</dbReference>
<comment type="similarity">
    <text evidence="2 11">Belongs to the folylpolyglutamate synthase family.</text>
</comment>
<evidence type="ECO:0000256" key="1">
    <source>
        <dbReference type="ARBA" id="ARBA00001946"/>
    </source>
</evidence>
<comment type="caution">
    <text evidence="14">The sequence shown here is derived from an EMBL/GenBank/DDBJ whole genome shotgun (WGS) entry which is preliminary data.</text>
</comment>
<dbReference type="FunFam" id="3.40.1190.10:FF:000011">
    <property type="entry name" value="Folylpolyglutamate synthase/dihydrofolate synthase"/>
    <property type="match status" value="1"/>
</dbReference>
<keyword evidence="15" id="KW-1185">Reference proteome</keyword>
<dbReference type="InterPro" id="IPR001645">
    <property type="entry name" value="Folylpolyglutamate_synth"/>
</dbReference>
<dbReference type="Gene3D" id="3.90.190.20">
    <property type="entry name" value="Mur ligase, C-terminal domain"/>
    <property type="match status" value="1"/>
</dbReference>
<evidence type="ECO:0000256" key="9">
    <source>
        <dbReference type="ARBA" id="ARBA00030592"/>
    </source>
</evidence>
<dbReference type="SUPFAM" id="SSF53623">
    <property type="entry name" value="MurD-like peptide ligases, catalytic domain"/>
    <property type="match status" value="1"/>
</dbReference>
<dbReference type="EC" id="6.3.2.17" evidence="3"/>
<sequence length="421" mass="47455">MDYKETLDWIHNRGKFGIKPGVKRMTWMLNELGNPQDKIRGVHVVGTNGKGSTVAYMRSALNYNDYTVGTFTSPYIVVFNERISVDGNPISDEDLTHVANIVRPVSERMIEETDLGQATEFEIITMMMFVYFGSIHPVDFVIVEAGLGATHDSTNVFKPIMTVLTSIGLDHTDILGDTLLEITKDKSGVIKPGVPLVFNVEDEESKNYIYQVLEANNSKGIELSREILLLRKDGEFAFQYGNYDFQDIKLKMLGLHQKKNASLAMAALVEMNELGLVELDMNKMVSGVEEATWVGRIEVLSENPTIIIDGAHNREAVDVLVETMENNFKGRDITVLFSCVSGKPIENMVRKLESIANEFNITEFDFYRARKIEEIKSAVAHPNSHVVDDYIKYIDEFDGDVLLVTGSLYFISNVKQHFNKK</sequence>
<name>A0A6V7RI31_9BACL</name>
<evidence type="ECO:0000256" key="2">
    <source>
        <dbReference type="ARBA" id="ARBA00008276"/>
    </source>
</evidence>
<gene>
    <name evidence="14" type="primary">fgs</name>
    <name evidence="14" type="ORF">JEOSCH030_01367</name>
</gene>
<dbReference type="SUPFAM" id="SSF53244">
    <property type="entry name" value="MurD-like peptide ligases, peptide-binding domain"/>
    <property type="match status" value="1"/>
</dbReference>
<feature type="domain" description="Mur ligase C-terminal" evidence="12">
    <location>
        <begin position="295"/>
        <end position="407"/>
    </location>
</feature>
<evidence type="ECO:0000256" key="8">
    <source>
        <dbReference type="ARBA" id="ARBA00022842"/>
    </source>
</evidence>
<dbReference type="GO" id="GO:0004326">
    <property type="term" value="F:tetrahydrofolylpolyglutamate synthase activity"/>
    <property type="evidence" value="ECO:0007669"/>
    <property type="project" value="UniProtKB-EC"/>
</dbReference>
<dbReference type="Gene3D" id="3.40.1190.10">
    <property type="entry name" value="Mur-like, catalytic domain"/>
    <property type="match status" value="1"/>
</dbReference>
<evidence type="ECO:0000256" key="7">
    <source>
        <dbReference type="ARBA" id="ARBA00022840"/>
    </source>
</evidence>
<feature type="domain" description="Mur ligase central" evidence="13">
    <location>
        <begin position="44"/>
        <end position="267"/>
    </location>
</feature>
<evidence type="ECO:0000313" key="15">
    <source>
        <dbReference type="Proteomes" id="UP000521032"/>
    </source>
</evidence>